<organism evidence="3 4">
    <name type="scientific">Pseudovibrio ascidiaceicola</name>
    <dbReference type="NCBI Taxonomy" id="285279"/>
    <lineage>
        <taxon>Bacteria</taxon>
        <taxon>Pseudomonadati</taxon>
        <taxon>Pseudomonadota</taxon>
        <taxon>Alphaproteobacteria</taxon>
        <taxon>Hyphomicrobiales</taxon>
        <taxon>Stappiaceae</taxon>
        <taxon>Pseudovibrio</taxon>
    </lineage>
</organism>
<dbReference type="Pfam" id="PF00722">
    <property type="entry name" value="Glyco_hydro_16"/>
    <property type="match status" value="1"/>
</dbReference>
<dbReference type="RefSeq" id="WP_093517611.1">
    <property type="nucleotide sequence ID" value="NZ_FOSK01000002.1"/>
</dbReference>
<sequence>MNLQPNFKLIFEDNFDVPVLDRSKWLPNYLPHWSSLELSAANYEITDERLRLFISENQQCWSPEFDGENKVSGLQTGHFAGDLNSPYGQHRFRDGLIVKSEVPEMRLFLPHYCRLDIRVRTKLKPWNLAALWLIGFEDQPAHSGEITVFEIFGKSAAAKEAQVGRGIKRINDPLLKDEFDDSVLPIDVADWHVYSMDWSPGKIEFFIDGELATTTSQSPNYPMQLMLNFYEFPHSGPKTPEQDSWMEIDFVRCFAQSR</sequence>
<evidence type="ECO:0000313" key="3">
    <source>
        <dbReference type="EMBL" id="SFK14324.1"/>
    </source>
</evidence>
<evidence type="ECO:0000313" key="4">
    <source>
        <dbReference type="Proteomes" id="UP000199598"/>
    </source>
</evidence>
<comment type="similarity">
    <text evidence="1">Belongs to the glycosyl hydrolase 16 family.</text>
</comment>
<dbReference type="InterPro" id="IPR000757">
    <property type="entry name" value="Beta-glucanase-like"/>
</dbReference>
<keyword evidence="4" id="KW-1185">Reference proteome</keyword>
<proteinExistence type="inferred from homology"/>
<accession>A0A1I3X3Y7</accession>
<dbReference type="InterPro" id="IPR013320">
    <property type="entry name" value="ConA-like_dom_sf"/>
</dbReference>
<keyword evidence="3" id="KW-0378">Hydrolase</keyword>
<dbReference type="EMBL" id="FOSK01000002">
    <property type="protein sequence ID" value="SFK14324.1"/>
    <property type="molecule type" value="Genomic_DNA"/>
</dbReference>
<reference evidence="3 4" key="1">
    <citation type="submission" date="2016-10" db="EMBL/GenBank/DDBJ databases">
        <authorList>
            <person name="Varghese N."/>
            <person name="Submissions S."/>
        </authorList>
    </citation>
    <scope>NUCLEOTIDE SEQUENCE [LARGE SCALE GENOMIC DNA]</scope>
    <source>
        <strain evidence="3 4">DSM 16392</strain>
    </source>
</reference>
<protein>
    <submittedName>
        <fullName evidence="3">Glycosyl hydrolases family 16</fullName>
    </submittedName>
</protein>
<name>A0A1I3X3Y7_9HYPH</name>
<evidence type="ECO:0000259" key="2">
    <source>
        <dbReference type="PROSITE" id="PS51762"/>
    </source>
</evidence>
<evidence type="ECO:0000256" key="1">
    <source>
        <dbReference type="ARBA" id="ARBA00006865"/>
    </source>
</evidence>
<dbReference type="CDD" id="cd00413">
    <property type="entry name" value="Glyco_hydrolase_16"/>
    <property type="match status" value="1"/>
</dbReference>
<dbReference type="GO" id="GO:0016787">
    <property type="term" value="F:hydrolase activity"/>
    <property type="evidence" value="ECO:0007669"/>
    <property type="project" value="UniProtKB-KW"/>
</dbReference>
<gene>
    <name evidence="3" type="ORF">SAMN04488518_102365</name>
</gene>
<dbReference type="PROSITE" id="PS51762">
    <property type="entry name" value="GH16_2"/>
    <property type="match status" value="1"/>
</dbReference>
<dbReference type="SUPFAM" id="SSF49899">
    <property type="entry name" value="Concanavalin A-like lectins/glucanases"/>
    <property type="match status" value="1"/>
</dbReference>
<dbReference type="Gene3D" id="2.60.120.200">
    <property type="match status" value="1"/>
</dbReference>
<comment type="caution">
    <text evidence="3">The sequence shown here is derived from an EMBL/GenBank/DDBJ whole genome shotgun (WGS) entry which is preliminary data.</text>
</comment>
<feature type="domain" description="GH16" evidence="2">
    <location>
        <begin position="31"/>
        <end position="258"/>
    </location>
</feature>
<dbReference type="Proteomes" id="UP000199598">
    <property type="component" value="Unassembled WGS sequence"/>
</dbReference>